<dbReference type="Pfam" id="PF00447">
    <property type="entry name" value="HSF_DNA-bind"/>
    <property type="match status" value="1"/>
</dbReference>
<feature type="compositionally biased region" description="Low complexity" evidence="10">
    <location>
        <begin position="261"/>
        <end position="275"/>
    </location>
</feature>
<feature type="compositionally biased region" description="Basic residues" evidence="10">
    <location>
        <begin position="148"/>
        <end position="158"/>
    </location>
</feature>
<evidence type="ECO:0000256" key="8">
    <source>
        <dbReference type="PIRNR" id="PIRNR002595"/>
    </source>
</evidence>
<evidence type="ECO:0000313" key="13">
    <source>
        <dbReference type="Proteomes" id="UP000078561"/>
    </source>
</evidence>
<dbReference type="InterPro" id="IPR014402">
    <property type="entry name" value="Sig_transdc_resp-reg_Skn7"/>
</dbReference>
<dbReference type="GO" id="GO:0005634">
    <property type="term" value="C:nucleus"/>
    <property type="evidence" value="ECO:0007669"/>
    <property type="project" value="UniProtKB-SubCell"/>
</dbReference>
<protein>
    <recommendedName>
        <fullName evidence="8">Transcription factor</fullName>
    </recommendedName>
</protein>
<dbReference type="Gene3D" id="1.10.10.10">
    <property type="entry name" value="Winged helix-like DNA-binding domain superfamily/Winged helix DNA-binding domain"/>
    <property type="match status" value="1"/>
</dbReference>
<dbReference type="Proteomes" id="UP000078561">
    <property type="component" value="Unassembled WGS sequence"/>
</dbReference>
<dbReference type="GO" id="GO:0003700">
    <property type="term" value="F:DNA-binding transcription factor activity"/>
    <property type="evidence" value="ECO:0007669"/>
    <property type="project" value="UniProtKB-UniRule"/>
</dbReference>
<keyword evidence="4 8" id="KW-0805">Transcription regulation</keyword>
<sequence length="510" mass="57257">MDTFYTKTEASDDYTMPSQSDSHGTPDPTTLMTTQLHRSRNEGVVPDFIQKLFNMLESTDETSCYHWGRQGTTFVIDDTNEFSKVVLPSRFKHGNFSSFVRQLNKYDFHKIRFSDNKSTSSSTQQAWEFQHPLFRRDRKHQLGQIHRKVNNSRSHQLKQRQLALATNTRPMESTDDDSNNNNSNNVSTADMDRFHTSLQAQIDRLSTTQQSMESTMARLLATDNLLLEELHGLKRKLDEKDSLISALLEQPKHHRSVYSAQQQHPSTTTQQQTLAPAPPLIHAPPVDPTSSSTPLPRIKSEMDGSSPYNPASSIPAPSLPAIPLITLPAIHTSPASSPQQQPSQPLTLTSSPSSSSSSSSSSPSSANNHRPPPLEEKPPAGTTCHTWRHRPKVLVVEDNVMYRRISMRCLQRLGCDFDLACDGLEAVACMKTSKYDLILMDISIPKLDGMAATRKLRQYDQHTPVVSMTASYSDHDIENYVGSGMSDLLPKPFDQYKLYDILKQHCAHLV</sequence>
<keyword evidence="3" id="KW-0902">Two-component regulatory system</keyword>
<dbReference type="PRINTS" id="PR00056">
    <property type="entry name" value="HSFDOMAIN"/>
</dbReference>
<dbReference type="InterPro" id="IPR001789">
    <property type="entry name" value="Sig_transdc_resp-reg_receiver"/>
</dbReference>
<keyword evidence="13" id="KW-1185">Reference proteome</keyword>
<feature type="modified residue" description="4-aspartylphosphate" evidence="9">
    <location>
        <position position="441"/>
    </location>
</feature>
<dbReference type="OMA" id="TNVDPGW"/>
<feature type="compositionally biased region" description="Polar residues" evidence="10">
    <location>
        <begin position="16"/>
        <end position="28"/>
    </location>
</feature>
<feature type="region of interest" description="Disordered" evidence="10">
    <location>
        <begin position="254"/>
        <end position="314"/>
    </location>
</feature>
<dbReference type="PROSITE" id="PS00434">
    <property type="entry name" value="HSF_DOMAIN"/>
    <property type="match status" value="1"/>
</dbReference>
<dbReference type="Gene3D" id="3.40.50.2300">
    <property type="match status" value="1"/>
</dbReference>
<proteinExistence type="predicted"/>
<dbReference type="PROSITE" id="PS50110">
    <property type="entry name" value="RESPONSE_REGULATORY"/>
    <property type="match status" value="1"/>
</dbReference>
<dbReference type="PIRSF" id="PIRSF002595">
    <property type="entry name" value="RR_SKN7"/>
    <property type="match status" value="1"/>
</dbReference>
<evidence type="ECO:0000256" key="3">
    <source>
        <dbReference type="ARBA" id="ARBA00023012"/>
    </source>
</evidence>
<dbReference type="InterPro" id="IPR000232">
    <property type="entry name" value="HSF_DNA-bd"/>
</dbReference>
<dbReference type="InParanoid" id="A0A168M199"/>
<keyword evidence="2 9" id="KW-0597">Phosphoprotein</keyword>
<evidence type="ECO:0000256" key="1">
    <source>
        <dbReference type="ARBA" id="ARBA00004123"/>
    </source>
</evidence>
<dbReference type="AlphaFoldDB" id="A0A168M199"/>
<reference evidence="12" key="1">
    <citation type="submission" date="2016-04" db="EMBL/GenBank/DDBJ databases">
        <authorList>
            <person name="Evans L.H."/>
            <person name="Alamgir A."/>
            <person name="Owens N."/>
            <person name="Weber N.D."/>
            <person name="Virtaneva K."/>
            <person name="Barbian K."/>
            <person name="Babar A."/>
            <person name="Rosenke K."/>
        </authorList>
    </citation>
    <scope>NUCLEOTIDE SEQUENCE [LARGE SCALE GENOMIC DNA]</scope>
    <source>
        <strain evidence="12">CBS 101.48</strain>
    </source>
</reference>
<dbReference type="CDD" id="cd17546">
    <property type="entry name" value="REC_hyHK_CKI1_RcsC-like"/>
    <property type="match status" value="1"/>
</dbReference>
<dbReference type="OrthoDB" id="60033at2759"/>
<dbReference type="EMBL" id="LT551959">
    <property type="protein sequence ID" value="SAL97806.1"/>
    <property type="molecule type" value="Genomic_DNA"/>
</dbReference>
<dbReference type="GO" id="GO:0006357">
    <property type="term" value="P:regulation of transcription by RNA polymerase II"/>
    <property type="evidence" value="ECO:0007669"/>
    <property type="project" value="UniProtKB-UniRule"/>
</dbReference>
<dbReference type="STRING" id="4829.A0A168M199"/>
<dbReference type="FunFam" id="1.10.10.10:FF:000027">
    <property type="entry name" value="Heat shock transcription factor 1"/>
    <property type="match status" value="1"/>
</dbReference>
<evidence type="ECO:0000256" key="4">
    <source>
        <dbReference type="ARBA" id="ARBA00023015"/>
    </source>
</evidence>
<dbReference type="SMART" id="SM00448">
    <property type="entry name" value="REC"/>
    <property type="match status" value="1"/>
</dbReference>
<keyword evidence="5 8" id="KW-0238">DNA-binding</keyword>
<comment type="subcellular location">
    <subcellularLocation>
        <location evidence="1 8">Nucleus</location>
    </subcellularLocation>
</comment>
<feature type="compositionally biased region" description="Low complexity" evidence="10">
    <location>
        <begin position="331"/>
        <end position="366"/>
    </location>
</feature>
<feature type="domain" description="Response regulatory" evidence="11">
    <location>
        <begin position="392"/>
        <end position="506"/>
    </location>
</feature>
<dbReference type="InterPro" id="IPR036388">
    <property type="entry name" value="WH-like_DNA-bd_sf"/>
</dbReference>
<evidence type="ECO:0000313" key="12">
    <source>
        <dbReference type="EMBL" id="SAL97806.1"/>
    </source>
</evidence>
<name>A0A168M199_ABSGL</name>
<dbReference type="PANTHER" id="PTHR45339:SF1">
    <property type="entry name" value="HYBRID SIGNAL TRANSDUCTION HISTIDINE KINASE J"/>
    <property type="match status" value="1"/>
</dbReference>
<dbReference type="SMART" id="SM00415">
    <property type="entry name" value="HSF"/>
    <property type="match status" value="1"/>
</dbReference>
<keyword evidence="7 8" id="KW-0539">Nucleus</keyword>
<organism evidence="12">
    <name type="scientific">Absidia glauca</name>
    <name type="common">Pin mould</name>
    <dbReference type="NCBI Taxonomy" id="4829"/>
    <lineage>
        <taxon>Eukaryota</taxon>
        <taxon>Fungi</taxon>
        <taxon>Fungi incertae sedis</taxon>
        <taxon>Mucoromycota</taxon>
        <taxon>Mucoromycotina</taxon>
        <taxon>Mucoromycetes</taxon>
        <taxon>Mucorales</taxon>
        <taxon>Cunninghamellaceae</taxon>
        <taxon>Absidia</taxon>
    </lineage>
</organism>
<evidence type="ECO:0000256" key="7">
    <source>
        <dbReference type="ARBA" id="ARBA00023242"/>
    </source>
</evidence>
<dbReference type="SUPFAM" id="SSF52172">
    <property type="entry name" value="CheY-like"/>
    <property type="match status" value="1"/>
</dbReference>
<evidence type="ECO:0000259" key="11">
    <source>
        <dbReference type="PROSITE" id="PS50110"/>
    </source>
</evidence>
<evidence type="ECO:0000256" key="10">
    <source>
        <dbReference type="SAM" id="MobiDB-lite"/>
    </source>
</evidence>
<feature type="compositionally biased region" description="Pro residues" evidence="10">
    <location>
        <begin position="276"/>
        <end position="287"/>
    </location>
</feature>
<dbReference type="Pfam" id="PF00072">
    <property type="entry name" value="Response_reg"/>
    <property type="match status" value="1"/>
</dbReference>
<evidence type="ECO:0000256" key="2">
    <source>
        <dbReference type="ARBA" id="ARBA00022553"/>
    </source>
</evidence>
<dbReference type="InterPro" id="IPR011006">
    <property type="entry name" value="CheY-like_superfamily"/>
</dbReference>
<dbReference type="GO" id="GO:0043565">
    <property type="term" value="F:sequence-specific DNA binding"/>
    <property type="evidence" value="ECO:0007669"/>
    <property type="project" value="InterPro"/>
</dbReference>
<gene>
    <name evidence="12" type="primary">ABSGL_03322.1 scaffold 4426</name>
</gene>
<dbReference type="PANTHER" id="PTHR45339">
    <property type="entry name" value="HYBRID SIGNAL TRANSDUCTION HISTIDINE KINASE J"/>
    <property type="match status" value="1"/>
</dbReference>
<keyword evidence="6 8" id="KW-0804">Transcription</keyword>
<dbReference type="InterPro" id="IPR036390">
    <property type="entry name" value="WH_DNA-bd_sf"/>
</dbReference>
<evidence type="ECO:0000256" key="6">
    <source>
        <dbReference type="ARBA" id="ARBA00023163"/>
    </source>
</evidence>
<accession>A0A168M199</accession>
<evidence type="ECO:0000256" key="9">
    <source>
        <dbReference type="PROSITE-ProRule" id="PRU00169"/>
    </source>
</evidence>
<feature type="region of interest" description="Disordered" evidence="10">
    <location>
        <begin position="148"/>
        <end position="189"/>
    </location>
</feature>
<feature type="region of interest" description="Disordered" evidence="10">
    <location>
        <begin position="1"/>
        <end position="28"/>
    </location>
</feature>
<dbReference type="SUPFAM" id="SSF46785">
    <property type="entry name" value="Winged helix' DNA-binding domain"/>
    <property type="match status" value="1"/>
</dbReference>
<evidence type="ECO:0000256" key="5">
    <source>
        <dbReference type="ARBA" id="ARBA00023125"/>
    </source>
</evidence>
<dbReference type="GO" id="GO:0000156">
    <property type="term" value="F:phosphorelay response regulator activity"/>
    <property type="evidence" value="ECO:0007669"/>
    <property type="project" value="InterPro"/>
</dbReference>
<feature type="region of interest" description="Disordered" evidence="10">
    <location>
        <begin position="331"/>
        <end position="385"/>
    </location>
</feature>